<gene>
    <name evidence="1" type="ORF">FGO68_gene6097</name>
</gene>
<dbReference type="Proteomes" id="UP000785679">
    <property type="component" value="Unassembled WGS sequence"/>
</dbReference>
<proteinExistence type="predicted"/>
<dbReference type="SUPFAM" id="SSF52047">
    <property type="entry name" value="RNI-like"/>
    <property type="match status" value="1"/>
</dbReference>
<keyword evidence="2" id="KW-1185">Reference proteome</keyword>
<dbReference type="EMBL" id="RRYP01005862">
    <property type="protein sequence ID" value="TNV81668.1"/>
    <property type="molecule type" value="Genomic_DNA"/>
</dbReference>
<accession>A0A8J8NUC2</accession>
<dbReference type="InterPro" id="IPR032675">
    <property type="entry name" value="LRR_dom_sf"/>
</dbReference>
<reference evidence="1" key="1">
    <citation type="submission" date="2019-06" db="EMBL/GenBank/DDBJ databases">
        <authorList>
            <person name="Zheng W."/>
        </authorList>
    </citation>
    <scope>NUCLEOTIDE SEQUENCE</scope>
    <source>
        <strain evidence="1">QDHG01</strain>
    </source>
</reference>
<name>A0A8J8NUC2_HALGN</name>
<dbReference type="Gene3D" id="3.80.10.10">
    <property type="entry name" value="Ribonuclease Inhibitor"/>
    <property type="match status" value="1"/>
</dbReference>
<evidence type="ECO:0000313" key="2">
    <source>
        <dbReference type="Proteomes" id="UP000785679"/>
    </source>
</evidence>
<evidence type="ECO:0000313" key="1">
    <source>
        <dbReference type="EMBL" id="TNV81668.1"/>
    </source>
</evidence>
<dbReference type="AlphaFoldDB" id="A0A8J8NUC2"/>
<organism evidence="1 2">
    <name type="scientific">Halteria grandinella</name>
    <dbReference type="NCBI Taxonomy" id="5974"/>
    <lineage>
        <taxon>Eukaryota</taxon>
        <taxon>Sar</taxon>
        <taxon>Alveolata</taxon>
        <taxon>Ciliophora</taxon>
        <taxon>Intramacronucleata</taxon>
        <taxon>Spirotrichea</taxon>
        <taxon>Stichotrichia</taxon>
        <taxon>Sporadotrichida</taxon>
        <taxon>Halteriidae</taxon>
        <taxon>Halteria</taxon>
    </lineage>
</organism>
<protein>
    <submittedName>
        <fullName evidence="1">Uncharacterized protein</fullName>
    </submittedName>
</protein>
<comment type="caution">
    <text evidence="1">The sequence shown here is derived from an EMBL/GenBank/DDBJ whole genome shotgun (WGS) entry which is preliminary data.</text>
</comment>
<sequence>MTNCSLFRKLTYDDDGDPRFSTQRSDVSIKEILWYKNFCEVPELVIECQLKRLLDILWHIRPKKKGVLTIICKELEHASELIRIYQIVSKYHFQLFRFEIYWDGINLELLEEFSSLKFAKTQHVICPELKLPPSAMQEERMIAWMTLMNLWAKRNEMTITIDFADFISSANLVLGMQPKQINIYLSFGWLPDFDNFTELDEDFSFEGTIKIESHFVSKLDHKFIGDIAIALLKKFRNLKGLIISESQMETATLEFSYKQLEHIKTKLDNLTLEINSDQNKEFYKNLMKFSKNSLSSLTINRTSAYYARKSQIIPVLDSLKDSPDLQSLSIQGEFLFLNNLDYLTIGTFKNLRHLTIKCFDQDDQSIQELLEKEFCNGLRNLQVLYIKKALIDPVKALSGVHLSLMKLTLKNRQSEVRCKFKGFSVDALYAIAEGKRKGCKIIAPIADGCIRLHPKVVFQGLDIMSRRQRERWSKKYKWHQ</sequence>